<dbReference type="Proteomes" id="UP000027073">
    <property type="component" value="Unassembled WGS sequence"/>
</dbReference>
<dbReference type="InParanoid" id="A0A067NP32"/>
<feature type="region of interest" description="Disordered" evidence="1">
    <location>
        <begin position="85"/>
        <end position="107"/>
    </location>
</feature>
<accession>A0A067NP32</accession>
<dbReference type="Pfam" id="PF20209">
    <property type="entry name" value="DUF6570"/>
    <property type="match status" value="1"/>
</dbReference>
<reference evidence="4" key="1">
    <citation type="journal article" date="2014" name="Proc. Natl. Acad. Sci. U.S.A.">
        <title>Extensive sampling of basidiomycete genomes demonstrates inadequacy of the white-rot/brown-rot paradigm for wood decay fungi.</title>
        <authorList>
            <person name="Riley R."/>
            <person name="Salamov A.A."/>
            <person name="Brown D.W."/>
            <person name="Nagy L.G."/>
            <person name="Floudas D."/>
            <person name="Held B.W."/>
            <person name="Levasseur A."/>
            <person name="Lombard V."/>
            <person name="Morin E."/>
            <person name="Otillar R."/>
            <person name="Lindquist E.A."/>
            <person name="Sun H."/>
            <person name="LaButti K.M."/>
            <person name="Schmutz J."/>
            <person name="Jabbour D."/>
            <person name="Luo H."/>
            <person name="Baker S.E."/>
            <person name="Pisabarro A.G."/>
            <person name="Walton J.D."/>
            <person name="Blanchette R.A."/>
            <person name="Henrissat B."/>
            <person name="Martin F."/>
            <person name="Cullen D."/>
            <person name="Hibbett D.S."/>
            <person name="Grigoriev I.V."/>
        </authorList>
    </citation>
    <scope>NUCLEOTIDE SEQUENCE [LARGE SCALE GENOMIC DNA]</scope>
    <source>
        <strain evidence="4">PC15</strain>
    </source>
</reference>
<organism evidence="3 4">
    <name type="scientific">Pleurotus ostreatus (strain PC15)</name>
    <name type="common">Oyster mushroom</name>
    <dbReference type="NCBI Taxonomy" id="1137138"/>
    <lineage>
        <taxon>Eukaryota</taxon>
        <taxon>Fungi</taxon>
        <taxon>Dikarya</taxon>
        <taxon>Basidiomycota</taxon>
        <taxon>Agaricomycotina</taxon>
        <taxon>Agaricomycetes</taxon>
        <taxon>Agaricomycetidae</taxon>
        <taxon>Agaricales</taxon>
        <taxon>Pleurotineae</taxon>
        <taxon>Pleurotaceae</taxon>
        <taxon>Pleurotus</taxon>
    </lineage>
</organism>
<evidence type="ECO:0000259" key="2">
    <source>
        <dbReference type="Pfam" id="PF20209"/>
    </source>
</evidence>
<evidence type="ECO:0000256" key="1">
    <source>
        <dbReference type="SAM" id="MobiDB-lite"/>
    </source>
</evidence>
<dbReference type="STRING" id="1137138.A0A067NP32"/>
<dbReference type="EMBL" id="KL198010">
    <property type="protein sequence ID" value="KDQ25381.1"/>
    <property type="molecule type" value="Genomic_DNA"/>
</dbReference>
<evidence type="ECO:0000313" key="4">
    <source>
        <dbReference type="Proteomes" id="UP000027073"/>
    </source>
</evidence>
<proteinExistence type="predicted"/>
<dbReference type="AlphaFoldDB" id="A0A067NP32"/>
<dbReference type="InterPro" id="IPR046700">
    <property type="entry name" value="DUF6570"/>
</dbReference>
<evidence type="ECO:0000313" key="3">
    <source>
        <dbReference type="EMBL" id="KDQ25381.1"/>
    </source>
</evidence>
<dbReference type="HOGENOM" id="CLU_090397_0_0_1"/>
<feature type="domain" description="DUF6570" evidence="2">
    <location>
        <begin position="1"/>
        <end position="65"/>
    </location>
</feature>
<name>A0A067NP32_PLEO1</name>
<sequence>MLPPSIDELNEVLAFVYIGENSPTDADFQRTPMLVRRNVVAKALDWLKLNHIDYHDLYISDKNLESYPLAGVPVVVDFRQRTDGGNREKLAQSQHDTEPEEGTSSGPCSFAVSGLTGVEYENMSVAALKAKALNHLATQGNVLAVGRSSFPESIYDNPQLYPQMF</sequence>
<dbReference type="VEuPathDB" id="FungiDB:PLEOSDRAFT_32068"/>
<feature type="non-terminal residue" evidence="3">
    <location>
        <position position="165"/>
    </location>
</feature>
<protein>
    <recommendedName>
        <fullName evidence="2">DUF6570 domain-containing protein</fullName>
    </recommendedName>
</protein>
<dbReference type="OrthoDB" id="3221862at2759"/>
<gene>
    <name evidence="3" type="ORF">PLEOSDRAFT_32068</name>
</gene>